<evidence type="ECO:0000313" key="2">
    <source>
        <dbReference type="EMBL" id="KAF3603211.1"/>
    </source>
</evidence>
<dbReference type="EMBL" id="QGKX02000004">
    <property type="protein sequence ID" value="KAF3603211.1"/>
    <property type="molecule type" value="Genomic_DNA"/>
</dbReference>
<protein>
    <submittedName>
        <fullName evidence="1">Uncharacterized protein</fullName>
    </submittedName>
</protein>
<proteinExistence type="predicted"/>
<reference evidence="2" key="1">
    <citation type="submission" date="2019-12" db="EMBL/GenBank/DDBJ databases">
        <title>Genome sequencing and annotation of Brassica cretica.</title>
        <authorList>
            <person name="Studholme D.J."/>
            <person name="Sarris P."/>
        </authorList>
    </citation>
    <scope>NUCLEOTIDE SEQUENCE</scope>
    <source>
        <strain evidence="2">PFS-109/04</strain>
        <tissue evidence="2">Leaf</tissue>
    </source>
</reference>
<sequence>MAEIMISEIAVGADHCKESVWHLALRLVPVLHMKMAAEIYEESRTQADVLLVGLLYMPTLSVVTPAL</sequence>
<dbReference type="AlphaFoldDB" id="A0A8S9GA15"/>
<organism evidence="1 3">
    <name type="scientific">Brassica cretica</name>
    <name type="common">Mustard</name>
    <dbReference type="NCBI Taxonomy" id="69181"/>
    <lineage>
        <taxon>Eukaryota</taxon>
        <taxon>Viridiplantae</taxon>
        <taxon>Streptophyta</taxon>
        <taxon>Embryophyta</taxon>
        <taxon>Tracheophyta</taxon>
        <taxon>Spermatophyta</taxon>
        <taxon>Magnoliopsida</taxon>
        <taxon>eudicotyledons</taxon>
        <taxon>Gunneridae</taxon>
        <taxon>Pentapetalae</taxon>
        <taxon>rosids</taxon>
        <taxon>malvids</taxon>
        <taxon>Brassicales</taxon>
        <taxon>Brassicaceae</taxon>
        <taxon>Brassiceae</taxon>
        <taxon>Brassica</taxon>
    </lineage>
</organism>
<evidence type="ECO:0000313" key="3">
    <source>
        <dbReference type="Proteomes" id="UP000712281"/>
    </source>
</evidence>
<reference evidence="1" key="2">
    <citation type="submission" date="2019-12" db="EMBL/GenBank/DDBJ databases">
        <title>Genome sequencing and annotation of Brassica cretica.</title>
        <authorList>
            <person name="Studholme D.J."/>
            <person name="Sarris P.F."/>
        </authorList>
    </citation>
    <scope>NUCLEOTIDE SEQUENCE</scope>
    <source>
        <strain evidence="1">PFS-001/15</strain>
        <tissue evidence="1">Leaf</tissue>
    </source>
</reference>
<dbReference type="EMBL" id="QGKW02002005">
    <property type="protein sequence ID" value="KAF2540052.1"/>
    <property type="molecule type" value="Genomic_DNA"/>
</dbReference>
<name>A0A8S9GA15_BRACR</name>
<evidence type="ECO:0000313" key="1">
    <source>
        <dbReference type="EMBL" id="KAF2540052.1"/>
    </source>
</evidence>
<dbReference type="Proteomes" id="UP000712600">
    <property type="component" value="Unassembled WGS sequence"/>
</dbReference>
<gene>
    <name evidence="1" type="ORF">F2Q68_00033037</name>
    <name evidence="2" type="ORF">F2Q69_00038918</name>
</gene>
<comment type="caution">
    <text evidence="1">The sequence shown here is derived from an EMBL/GenBank/DDBJ whole genome shotgun (WGS) entry which is preliminary data.</text>
</comment>
<accession>A0A8S9GA15</accession>
<dbReference type="Proteomes" id="UP000712281">
    <property type="component" value="Unassembled WGS sequence"/>
</dbReference>